<evidence type="ECO:0000259" key="3">
    <source>
        <dbReference type="Pfam" id="PF21601"/>
    </source>
</evidence>
<feature type="domain" description="Gliding motility-associated protein GldM second immunoglobulin-like" evidence="4">
    <location>
        <begin position="324"/>
        <end position="399"/>
    </location>
</feature>
<dbReference type="Pfam" id="PF21602">
    <property type="entry name" value="GldM_3rd"/>
    <property type="match status" value="1"/>
</dbReference>
<feature type="domain" description="Gliding motility-associated protein GldM N-terminal" evidence="2">
    <location>
        <begin position="30"/>
        <end position="215"/>
    </location>
</feature>
<dbReference type="InterPro" id="IPR019859">
    <property type="entry name" value="Motility-assoc_prot_GldM"/>
</dbReference>
<dbReference type="Pfam" id="PF12081">
    <property type="entry name" value="GldM_1st"/>
    <property type="match status" value="1"/>
</dbReference>
<evidence type="ECO:0000259" key="2">
    <source>
        <dbReference type="Pfam" id="PF12081"/>
    </source>
</evidence>
<reference evidence="5 6" key="1">
    <citation type="submission" date="2023-07" db="EMBL/GenBank/DDBJ databases">
        <authorList>
            <person name="Lian W.-H."/>
        </authorList>
    </citation>
    <scope>NUCLEOTIDE SEQUENCE [LARGE SCALE GENOMIC DNA]</scope>
    <source>
        <strain evidence="5 6">SYSU DXS3180</strain>
    </source>
</reference>
<dbReference type="InterPro" id="IPR022720">
    <property type="entry name" value="Motility-assoc_prot_GldM_N"/>
</dbReference>
<comment type="caution">
    <text evidence="5">The sequence shown here is derived from an EMBL/GenBank/DDBJ whole genome shotgun (WGS) entry which is preliminary data.</text>
</comment>
<evidence type="ECO:0000259" key="4">
    <source>
        <dbReference type="Pfam" id="PF21602"/>
    </source>
</evidence>
<evidence type="ECO:0000313" key="5">
    <source>
        <dbReference type="EMBL" id="MEX6690452.1"/>
    </source>
</evidence>
<protein>
    <submittedName>
        <fullName evidence="5">Gliding motility protein GldM</fullName>
    </submittedName>
</protein>
<dbReference type="Pfam" id="PF12080">
    <property type="entry name" value="GldM_4th"/>
    <property type="match status" value="1"/>
</dbReference>
<name>A0ABV3ZKN9_9BACT</name>
<feature type="domain" description="Gliding motility-associated protein GldM first immunoglobulin-like" evidence="3">
    <location>
        <begin position="225"/>
        <end position="319"/>
    </location>
</feature>
<dbReference type="InterPro" id="IPR022719">
    <property type="entry name" value="Motility-assoc_prot_GldM_C"/>
</dbReference>
<dbReference type="NCBIfam" id="TIGR03517">
    <property type="entry name" value="GldM_gliding"/>
    <property type="match status" value="1"/>
</dbReference>
<keyword evidence="6" id="KW-1185">Reference proteome</keyword>
<dbReference type="InterPro" id="IPR048406">
    <property type="entry name" value="GldM_Ig-like-2"/>
</dbReference>
<accession>A0ABV3ZKN9</accession>
<proteinExistence type="predicted"/>
<dbReference type="RefSeq" id="WP_369331864.1">
    <property type="nucleotide sequence ID" value="NZ_JAULBC010000008.1"/>
</dbReference>
<sequence length="508" mass="55276">MALPKEPRQKMINLMYLVLTALLALNVSAEILNAFKTVNTSLKNSNDMIDVKNDELFKSFQAKMKDEKTRERATLWNGKAEQAKKLADDLSTYIEDLKTRLKKESGLEIIDGAEHYREDETNTPTRVMIEAREAQGKVLYDKLEAFKNQLLAIDPEVKTAFEKTLPIDLRVPETENKANRDWSSAYFRMTPTIAAVTILSKFQNDVKNSEAQVVDFCHRKVGEVEVIYDAFQAFAGTNSQYLMPGQELVVTAGVGAFSKKAQPTVTVDGAPVTLNADGVAEYKSAVGGPGTYTKKVKITFIKPDGTPAELIKDVQYTVGSPTGISVSADAVKVLYVGLTNPLSITGGAKGAESIQATIDQGSIVNKGGGKYDVTVTKAGSATINVTSEGKTTPFQFRVKTVPDPVAKVGQSKGGPMAVNEFKAQFGVRADLENFVFENVKFNISSFTLVLTGAGFPQLQYRQVNGDSFDAVRNLIENCRPGSTVTIDEIKATGPGGTRTLPPIVFNLR</sequence>
<organism evidence="5 6">
    <name type="scientific">Danxiaibacter flavus</name>
    <dbReference type="NCBI Taxonomy" id="3049108"/>
    <lineage>
        <taxon>Bacteria</taxon>
        <taxon>Pseudomonadati</taxon>
        <taxon>Bacteroidota</taxon>
        <taxon>Chitinophagia</taxon>
        <taxon>Chitinophagales</taxon>
        <taxon>Chitinophagaceae</taxon>
        <taxon>Danxiaibacter</taxon>
    </lineage>
</organism>
<feature type="domain" description="Gliding motility-associated protein GldM C-terminal" evidence="1">
    <location>
        <begin position="402"/>
        <end position="505"/>
    </location>
</feature>
<evidence type="ECO:0000259" key="1">
    <source>
        <dbReference type="Pfam" id="PF12080"/>
    </source>
</evidence>
<dbReference type="EMBL" id="JAULBC010000008">
    <property type="protein sequence ID" value="MEX6690452.1"/>
    <property type="molecule type" value="Genomic_DNA"/>
</dbReference>
<dbReference type="Proteomes" id="UP001560573">
    <property type="component" value="Unassembled WGS sequence"/>
</dbReference>
<evidence type="ECO:0000313" key="6">
    <source>
        <dbReference type="Proteomes" id="UP001560573"/>
    </source>
</evidence>
<gene>
    <name evidence="5" type="primary">gldM</name>
    <name evidence="5" type="ORF">QTN47_23270</name>
</gene>
<dbReference type="InterPro" id="IPR048405">
    <property type="entry name" value="GldM_Ig-like-1"/>
</dbReference>
<dbReference type="Pfam" id="PF21601">
    <property type="entry name" value="GldM_2nd"/>
    <property type="match status" value="1"/>
</dbReference>